<protein>
    <submittedName>
        <fullName evidence="2">Uncharacterized protein</fullName>
    </submittedName>
</protein>
<dbReference type="AlphaFoldDB" id="A0A8R7Q5F7"/>
<reference evidence="3" key="1">
    <citation type="journal article" date="2013" name="Nature">
        <title>Draft genome of the wheat A-genome progenitor Triticum urartu.</title>
        <authorList>
            <person name="Ling H.Q."/>
            <person name="Zhao S."/>
            <person name="Liu D."/>
            <person name="Wang J."/>
            <person name="Sun H."/>
            <person name="Zhang C."/>
            <person name="Fan H."/>
            <person name="Li D."/>
            <person name="Dong L."/>
            <person name="Tao Y."/>
            <person name="Gao C."/>
            <person name="Wu H."/>
            <person name="Li Y."/>
            <person name="Cui Y."/>
            <person name="Guo X."/>
            <person name="Zheng S."/>
            <person name="Wang B."/>
            <person name="Yu K."/>
            <person name="Liang Q."/>
            <person name="Yang W."/>
            <person name="Lou X."/>
            <person name="Chen J."/>
            <person name="Feng M."/>
            <person name="Jian J."/>
            <person name="Zhang X."/>
            <person name="Luo G."/>
            <person name="Jiang Y."/>
            <person name="Liu J."/>
            <person name="Wang Z."/>
            <person name="Sha Y."/>
            <person name="Zhang B."/>
            <person name="Wu H."/>
            <person name="Tang D."/>
            <person name="Shen Q."/>
            <person name="Xue P."/>
            <person name="Zou S."/>
            <person name="Wang X."/>
            <person name="Liu X."/>
            <person name="Wang F."/>
            <person name="Yang Y."/>
            <person name="An X."/>
            <person name="Dong Z."/>
            <person name="Zhang K."/>
            <person name="Zhang X."/>
            <person name="Luo M.C."/>
            <person name="Dvorak J."/>
            <person name="Tong Y."/>
            <person name="Wang J."/>
            <person name="Yang H."/>
            <person name="Li Z."/>
            <person name="Wang D."/>
            <person name="Zhang A."/>
            <person name="Wang J."/>
        </authorList>
    </citation>
    <scope>NUCLEOTIDE SEQUENCE</scope>
    <source>
        <strain evidence="3">cv. G1812</strain>
    </source>
</reference>
<evidence type="ECO:0000256" key="1">
    <source>
        <dbReference type="SAM" id="MobiDB-lite"/>
    </source>
</evidence>
<dbReference type="Gramene" id="TuG1812G0400001918.01.T01">
    <property type="protein sequence ID" value="TuG1812G0400001918.01.T01"/>
    <property type="gene ID" value="TuG1812G0400001918.01"/>
</dbReference>
<dbReference type="Proteomes" id="UP000015106">
    <property type="component" value="Chromosome 4"/>
</dbReference>
<keyword evidence="3" id="KW-1185">Reference proteome</keyword>
<proteinExistence type="predicted"/>
<reference evidence="2" key="2">
    <citation type="submission" date="2018-03" db="EMBL/GenBank/DDBJ databases">
        <title>The Triticum urartu genome reveals the dynamic nature of wheat genome evolution.</title>
        <authorList>
            <person name="Ling H."/>
            <person name="Ma B."/>
            <person name="Shi X."/>
            <person name="Liu H."/>
            <person name="Dong L."/>
            <person name="Sun H."/>
            <person name="Cao Y."/>
            <person name="Gao Q."/>
            <person name="Zheng S."/>
            <person name="Li Y."/>
            <person name="Yu Y."/>
            <person name="Du H."/>
            <person name="Qi M."/>
            <person name="Li Y."/>
            <person name="Yu H."/>
            <person name="Cui Y."/>
            <person name="Wang N."/>
            <person name="Chen C."/>
            <person name="Wu H."/>
            <person name="Zhao Y."/>
            <person name="Zhang J."/>
            <person name="Li Y."/>
            <person name="Zhou W."/>
            <person name="Zhang B."/>
            <person name="Hu W."/>
            <person name="Eijk M."/>
            <person name="Tang J."/>
            <person name="Witsenboer H."/>
            <person name="Zhao S."/>
            <person name="Li Z."/>
            <person name="Zhang A."/>
            <person name="Wang D."/>
            <person name="Liang C."/>
        </authorList>
    </citation>
    <scope>NUCLEOTIDE SEQUENCE [LARGE SCALE GENOMIC DNA]</scope>
    <source>
        <strain evidence="2">cv. G1812</strain>
    </source>
</reference>
<reference evidence="2" key="3">
    <citation type="submission" date="2022-06" db="UniProtKB">
        <authorList>
            <consortium name="EnsemblPlants"/>
        </authorList>
    </citation>
    <scope>IDENTIFICATION</scope>
</reference>
<accession>A0A8R7Q5F7</accession>
<evidence type="ECO:0000313" key="2">
    <source>
        <dbReference type="EnsemblPlants" id="TuG1812G0400001918.01.T01"/>
    </source>
</evidence>
<name>A0A8R7Q5F7_TRIUA</name>
<evidence type="ECO:0000313" key="3">
    <source>
        <dbReference type="Proteomes" id="UP000015106"/>
    </source>
</evidence>
<dbReference type="EnsemblPlants" id="TuG1812G0400001918.01.T01">
    <property type="protein sequence ID" value="TuG1812G0400001918.01.T01"/>
    <property type="gene ID" value="TuG1812G0400001918.01"/>
</dbReference>
<organism evidence="2 3">
    <name type="scientific">Triticum urartu</name>
    <name type="common">Red wild einkorn</name>
    <name type="synonym">Crithodium urartu</name>
    <dbReference type="NCBI Taxonomy" id="4572"/>
    <lineage>
        <taxon>Eukaryota</taxon>
        <taxon>Viridiplantae</taxon>
        <taxon>Streptophyta</taxon>
        <taxon>Embryophyta</taxon>
        <taxon>Tracheophyta</taxon>
        <taxon>Spermatophyta</taxon>
        <taxon>Magnoliopsida</taxon>
        <taxon>Liliopsida</taxon>
        <taxon>Poales</taxon>
        <taxon>Poaceae</taxon>
        <taxon>BOP clade</taxon>
        <taxon>Pooideae</taxon>
        <taxon>Triticodae</taxon>
        <taxon>Triticeae</taxon>
        <taxon>Triticinae</taxon>
        <taxon>Triticum</taxon>
    </lineage>
</organism>
<feature type="region of interest" description="Disordered" evidence="1">
    <location>
        <begin position="1"/>
        <end position="53"/>
    </location>
</feature>
<sequence>QIASASPPDTPAPGCRRRPWIPTSIGRRARPTLATGPPTPVCPSGTTITPSPSDSEVGLHCLYHDWGRLPVHCWQG</sequence>
<feature type="compositionally biased region" description="Polar residues" evidence="1">
    <location>
        <begin position="44"/>
        <end position="53"/>
    </location>
</feature>